<evidence type="ECO:0008006" key="3">
    <source>
        <dbReference type="Google" id="ProtNLM"/>
    </source>
</evidence>
<protein>
    <recommendedName>
        <fullName evidence="3">Heme oxygenase</fullName>
    </recommendedName>
</protein>
<dbReference type="OrthoDB" id="9791270at2"/>
<evidence type="ECO:0000313" key="1">
    <source>
        <dbReference type="EMBL" id="BAP56590.1"/>
    </source>
</evidence>
<dbReference type="HOGENOM" id="CLU_094210_0_0_6"/>
<organism evidence="1 2">
    <name type="scientific">Thioploca ingrica</name>
    <dbReference type="NCBI Taxonomy" id="40754"/>
    <lineage>
        <taxon>Bacteria</taxon>
        <taxon>Pseudomonadati</taxon>
        <taxon>Pseudomonadota</taxon>
        <taxon>Gammaproteobacteria</taxon>
        <taxon>Thiotrichales</taxon>
        <taxon>Thiotrichaceae</taxon>
        <taxon>Thioploca</taxon>
    </lineage>
</organism>
<dbReference type="SUPFAM" id="SSF48613">
    <property type="entry name" value="Heme oxygenase-like"/>
    <property type="match status" value="1"/>
</dbReference>
<dbReference type="STRING" id="40754.THII_2293"/>
<dbReference type="AlphaFoldDB" id="A0A090AMQ3"/>
<keyword evidence="2" id="KW-1185">Reference proteome</keyword>
<dbReference type="Pfam" id="PF11251">
    <property type="entry name" value="DUF3050"/>
    <property type="match status" value="1"/>
</dbReference>
<dbReference type="Gene3D" id="1.20.910.10">
    <property type="entry name" value="Heme oxygenase-like"/>
    <property type="match status" value="1"/>
</dbReference>
<gene>
    <name evidence="1" type="ORF">THII_2293</name>
</gene>
<dbReference type="KEGG" id="tig:THII_2293"/>
<accession>A0A090AMQ3</accession>
<evidence type="ECO:0000313" key="2">
    <source>
        <dbReference type="Proteomes" id="UP000031623"/>
    </source>
</evidence>
<dbReference type="EMBL" id="AP014633">
    <property type="protein sequence ID" value="BAP56590.1"/>
    <property type="molecule type" value="Genomic_DNA"/>
</dbReference>
<name>A0A090AMQ3_9GAMM</name>
<dbReference type="InterPro" id="IPR016084">
    <property type="entry name" value="Haem_Oase-like_multi-hlx"/>
</dbReference>
<dbReference type="InterPro" id="IPR024423">
    <property type="entry name" value="DUF3050"/>
</dbReference>
<sequence>MSKPFNPEVINPLLDKLNRHPVYGALRNREDLRRFMAHHVYSVWDFMSLVKYLQNKIAPSQFPWVPRGNATVRYFINSLVLEEESDESPLSTPEKKSYSSHFELYCQAMREIGGDPQPVLHFVETVKQQGINIALTREWVPPPSRHFTQTTFEWIATDQPHLVAAALAMGREQVIPNMFRAFLAQMGINKAEAPIFHYYLNRHIHLDEDFHGPLSLQLLNELCGGEADKIKEAEIAAQQAILARLRFWDEVLAAIKN</sequence>
<reference evidence="1 2" key="1">
    <citation type="journal article" date="2014" name="ISME J.">
        <title>Ecophysiology of Thioploca ingrica as revealed by the complete genome sequence supplemented with proteomic evidence.</title>
        <authorList>
            <person name="Kojima H."/>
            <person name="Ogura Y."/>
            <person name="Yamamoto N."/>
            <person name="Togashi T."/>
            <person name="Mori H."/>
            <person name="Watanabe T."/>
            <person name="Nemoto F."/>
            <person name="Kurokawa K."/>
            <person name="Hayashi T."/>
            <person name="Fukui M."/>
        </authorList>
    </citation>
    <scope>NUCLEOTIDE SEQUENCE [LARGE SCALE GENOMIC DNA]</scope>
</reference>
<proteinExistence type="predicted"/>
<dbReference type="Proteomes" id="UP000031623">
    <property type="component" value="Chromosome"/>
</dbReference>